<comment type="caution">
    <text evidence="2">The sequence shown here is derived from an EMBL/GenBank/DDBJ whole genome shotgun (WGS) entry which is preliminary data.</text>
</comment>
<sequence>MAQIAGKPPAGEWATQKNRRSGGEGRASGTAGALWAMKRSRMSRRDLHSWKARGFRRLWRAPHNPAVDRRRQRGGPALRRGVENSGRGVLNRRIDAGAGGPRPNAAGMVTVGTRGTDATVGPL</sequence>
<keyword evidence="3" id="KW-1185">Reference proteome</keyword>
<protein>
    <submittedName>
        <fullName evidence="2">Uncharacterized protein</fullName>
    </submittedName>
</protein>
<feature type="region of interest" description="Disordered" evidence="1">
    <location>
        <begin position="66"/>
        <end position="123"/>
    </location>
</feature>
<reference evidence="3" key="1">
    <citation type="journal article" date="2019" name="Int. J. Syst. Evol. Microbiol.">
        <title>The Global Catalogue of Microorganisms (GCM) 10K type strain sequencing project: providing services to taxonomists for standard genome sequencing and annotation.</title>
        <authorList>
            <consortium name="The Broad Institute Genomics Platform"/>
            <consortium name="The Broad Institute Genome Sequencing Center for Infectious Disease"/>
            <person name="Wu L."/>
            <person name="Ma J."/>
        </authorList>
    </citation>
    <scope>NUCLEOTIDE SEQUENCE [LARGE SCALE GENOMIC DNA]</scope>
    <source>
        <strain evidence="3">CGMCC 1.12922</strain>
    </source>
</reference>
<evidence type="ECO:0000256" key="1">
    <source>
        <dbReference type="SAM" id="MobiDB-lite"/>
    </source>
</evidence>
<feature type="region of interest" description="Disordered" evidence="1">
    <location>
        <begin position="1"/>
        <end position="33"/>
    </location>
</feature>
<dbReference type="Proteomes" id="UP000617355">
    <property type="component" value="Unassembled WGS sequence"/>
</dbReference>
<dbReference type="EMBL" id="BMGI01000002">
    <property type="protein sequence ID" value="GGD33427.1"/>
    <property type="molecule type" value="Genomic_DNA"/>
</dbReference>
<name>A0ABQ1QND1_9RHOB</name>
<organism evidence="2 3">
    <name type="scientific">Sinisalibacter lacisalsi</name>
    <dbReference type="NCBI Taxonomy" id="1526570"/>
    <lineage>
        <taxon>Bacteria</taxon>
        <taxon>Pseudomonadati</taxon>
        <taxon>Pseudomonadota</taxon>
        <taxon>Alphaproteobacteria</taxon>
        <taxon>Rhodobacterales</taxon>
        <taxon>Roseobacteraceae</taxon>
        <taxon>Sinisalibacter</taxon>
    </lineage>
</organism>
<evidence type="ECO:0000313" key="2">
    <source>
        <dbReference type="EMBL" id="GGD33427.1"/>
    </source>
</evidence>
<accession>A0ABQ1QND1</accession>
<gene>
    <name evidence="2" type="ORF">GCM10011358_16880</name>
</gene>
<evidence type="ECO:0000313" key="3">
    <source>
        <dbReference type="Proteomes" id="UP000617355"/>
    </source>
</evidence>
<proteinExistence type="predicted"/>